<evidence type="ECO:0000256" key="1">
    <source>
        <dbReference type="SAM" id="MobiDB-lite"/>
    </source>
</evidence>
<sequence length="76" mass="9091">MPDRTPDKPKPNPGPQYLKGDGKFKREEPELGFFQTKLRDKEGLEAQNKRHVRNKKEKETKQEKEEMKVKDQKRKL</sequence>
<feature type="compositionally biased region" description="Basic and acidic residues" evidence="1">
    <location>
        <begin position="20"/>
        <end position="29"/>
    </location>
</feature>
<comment type="caution">
    <text evidence="2">The sequence shown here is derived from an EMBL/GenBank/DDBJ whole genome shotgun (WGS) entry which is preliminary data.</text>
</comment>
<feature type="compositionally biased region" description="Basic and acidic residues" evidence="1">
    <location>
        <begin position="1"/>
        <end position="10"/>
    </location>
</feature>
<reference evidence="2" key="1">
    <citation type="submission" date="2022-12" db="EMBL/GenBank/DDBJ databases">
        <authorList>
            <person name="Petersen C."/>
        </authorList>
    </citation>
    <scope>NUCLEOTIDE SEQUENCE</scope>
    <source>
        <strain evidence="2">IBT 21472</strain>
    </source>
</reference>
<evidence type="ECO:0000313" key="2">
    <source>
        <dbReference type="EMBL" id="KAJ5315564.1"/>
    </source>
</evidence>
<feature type="region of interest" description="Disordered" evidence="1">
    <location>
        <begin position="1"/>
        <end position="76"/>
    </location>
</feature>
<reference evidence="2" key="2">
    <citation type="journal article" date="2023" name="IMA Fungus">
        <title>Comparative genomic study of the Penicillium genus elucidates a diverse pangenome and 15 lateral gene transfer events.</title>
        <authorList>
            <person name="Petersen C."/>
            <person name="Sorensen T."/>
            <person name="Nielsen M.R."/>
            <person name="Sondergaard T.E."/>
            <person name="Sorensen J.L."/>
            <person name="Fitzpatrick D.A."/>
            <person name="Frisvad J.C."/>
            <person name="Nielsen K.L."/>
        </authorList>
    </citation>
    <scope>NUCLEOTIDE SEQUENCE</scope>
    <source>
        <strain evidence="2">IBT 21472</strain>
    </source>
</reference>
<keyword evidence="3" id="KW-1185">Reference proteome</keyword>
<gene>
    <name evidence="2" type="ORF">N7476_005871</name>
</gene>
<feature type="compositionally biased region" description="Basic and acidic residues" evidence="1">
    <location>
        <begin position="37"/>
        <end position="48"/>
    </location>
</feature>
<organism evidence="2 3">
    <name type="scientific">Penicillium atrosanguineum</name>
    <dbReference type="NCBI Taxonomy" id="1132637"/>
    <lineage>
        <taxon>Eukaryota</taxon>
        <taxon>Fungi</taxon>
        <taxon>Dikarya</taxon>
        <taxon>Ascomycota</taxon>
        <taxon>Pezizomycotina</taxon>
        <taxon>Eurotiomycetes</taxon>
        <taxon>Eurotiomycetidae</taxon>
        <taxon>Eurotiales</taxon>
        <taxon>Aspergillaceae</taxon>
        <taxon>Penicillium</taxon>
    </lineage>
</organism>
<evidence type="ECO:0000313" key="3">
    <source>
        <dbReference type="Proteomes" id="UP001147746"/>
    </source>
</evidence>
<dbReference type="Proteomes" id="UP001147746">
    <property type="component" value="Unassembled WGS sequence"/>
</dbReference>
<dbReference type="OrthoDB" id="10400107at2759"/>
<proteinExistence type="predicted"/>
<dbReference type="AlphaFoldDB" id="A0A9W9PY15"/>
<dbReference type="EMBL" id="JAPZBO010000005">
    <property type="protein sequence ID" value="KAJ5315564.1"/>
    <property type="molecule type" value="Genomic_DNA"/>
</dbReference>
<protein>
    <submittedName>
        <fullName evidence="2">Uncharacterized protein</fullName>
    </submittedName>
</protein>
<name>A0A9W9PY15_9EURO</name>
<accession>A0A9W9PY15</accession>
<feature type="compositionally biased region" description="Basic and acidic residues" evidence="1">
    <location>
        <begin position="56"/>
        <end position="70"/>
    </location>
</feature>